<name>A0A8X7S1X1_BRACI</name>
<proteinExistence type="predicted"/>
<dbReference type="Proteomes" id="UP000886595">
    <property type="component" value="Unassembled WGS sequence"/>
</dbReference>
<dbReference type="AlphaFoldDB" id="A0A8X7S1X1"/>
<organism evidence="1 2">
    <name type="scientific">Brassica carinata</name>
    <name type="common">Ethiopian mustard</name>
    <name type="synonym">Abyssinian cabbage</name>
    <dbReference type="NCBI Taxonomy" id="52824"/>
    <lineage>
        <taxon>Eukaryota</taxon>
        <taxon>Viridiplantae</taxon>
        <taxon>Streptophyta</taxon>
        <taxon>Embryophyta</taxon>
        <taxon>Tracheophyta</taxon>
        <taxon>Spermatophyta</taxon>
        <taxon>Magnoliopsida</taxon>
        <taxon>eudicotyledons</taxon>
        <taxon>Gunneridae</taxon>
        <taxon>Pentapetalae</taxon>
        <taxon>rosids</taxon>
        <taxon>malvids</taxon>
        <taxon>Brassicales</taxon>
        <taxon>Brassicaceae</taxon>
        <taxon>Brassiceae</taxon>
        <taxon>Brassica</taxon>
    </lineage>
</organism>
<protein>
    <submittedName>
        <fullName evidence="1">Uncharacterized protein</fullName>
    </submittedName>
</protein>
<keyword evidence="2" id="KW-1185">Reference proteome</keyword>
<reference evidence="1 2" key="1">
    <citation type="submission" date="2020-02" db="EMBL/GenBank/DDBJ databases">
        <authorList>
            <person name="Ma Q."/>
            <person name="Huang Y."/>
            <person name="Song X."/>
            <person name="Pei D."/>
        </authorList>
    </citation>
    <scope>NUCLEOTIDE SEQUENCE [LARGE SCALE GENOMIC DNA]</scope>
    <source>
        <strain evidence="1">Sxm20200214</strain>
        <tissue evidence="1">Leaf</tissue>
    </source>
</reference>
<accession>A0A8X7S1X1</accession>
<evidence type="ECO:0000313" key="2">
    <source>
        <dbReference type="Proteomes" id="UP000886595"/>
    </source>
</evidence>
<sequence length="62" mass="7445">MKECKALGKLAQKLYMKSWRLSKYQKTFLALHFWRVQYLDEGRVRITDGGPCSKFEFDPTWI</sequence>
<evidence type="ECO:0000313" key="1">
    <source>
        <dbReference type="EMBL" id="KAG2298520.1"/>
    </source>
</evidence>
<comment type="caution">
    <text evidence="1">The sequence shown here is derived from an EMBL/GenBank/DDBJ whole genome shotgun (WGS) entry which is preliminary data.</text>
</comment>
<dbReference type="EMBL" id="JAAMPC010000008">
    <property type="protein sequence ID" value="KAG2298520.1"/>
    <property type="molecule type" value="Genomic_DNA"/>
</dbReference>
<gene>
    <name evidence="1" type="ORF">Bca52824_034992</name>
</gene>